<evidence type="ECO:0000313" key="1">
    <source>
        <dbReference type="EMBL" id="MBP2056472.1"/>
    </source>
</evidence>
<gene>
    <name evidence="1" type="ORF">J2Z21_009490</name>
</gene>
<evidence type="ECO:0000313" key="2">
    <source>
        <dbReference type="Proteomes" id="UP001519309"/>
    </source>
</evidence>
<proteinExistence type="predicted"/>
<comment type="caution">
    <text evidence="1">The sequence shown here is derived from an EMBL/GenBank/DDBJ whole genome shotgun (WGS) entry which is preliminary data.</text>
</comment>
<name>A0ABS4M9W7_9ACTN</name>
<dbReference type="Proteomes" id="UP001519309">
    <property type="component" value="Unassembled WGS sequence"/>
</dbReference>
<dbReference type="RefSeq" id="WP_237281644.1">
    <property type="nucleotide sequence ID" value="NZ_CP016279.1"/>
</dbReference>
<reference evidence="1 2" key="1">
    <citation type="submission" date="2021-03" db="EMBL/GenBank/DDBJ databases">
        <title>Genomic Encyclopedia of Type Strains, Phase IV (KMG-IV): sequencing the most valuable type-strain genomes for metagenomic binning, comparative biology and taxonomic classification.</title>
        <authorList>
            <person name="Goeker M."/>
        </authorList>
    </citation>
    <scope>NUCLEOTIDE SEQUENCE [LARGE SCALE GENOMIC DNA]</scope>
    <source>
        <strain evidence="1 2">DSM 40499</strain>
    </source>
</reference>
<sequence length="116" mass="12911">MLIEAVVVVAADASAQVTWLGKYDVPPDEIALSFDDAFRLAERLVEDGQLRRGVLPSLRMIDEVFSEMTQDTDVGRWTREALSTDPGWGRARQLAREVLTAEGEETSPLPGLRIIR</sequence>
<protein>
    <submittedName>
        <fullName evidence="1">Uncharacterized protein</fullName>
    </submittedName>
</protein>
<organism evidence="1 2">
    <name type="scientific">Streptomyces griseochromogenes</name>
    <dbReference type="NCBI Taxonomy" id="68214"/>
    <lineage>
        <taxon>Bacteria</taxon>
        <taxon>Bacillati</taxon>
        <taxon>Actinomycetota</taxon>
        <taxon>Actinomycetes</taxon>
        <taxon>Kitasatosporales</taxon>
        <taxon>Streptomycetaceae</taxon>
        <taxon>Streptomyces</taxon>
    </lineage>
</organism>
<dbReference type="EMBL" id="JAGGLP010000047">
    <property type="protein sequence ID" value="MBP2056472.1"/>
    <property type="molecule type" value="Genomic_DNA"/>
</dbReference>
<accession>A0ABS4M9W7</accession>
<keyword evidence="2" id="KW-1185">Reference proteome</keyword>